<dbReference type="PANTHER" id="PTHR11802:SF3">
    <property type="entry name" value="RETINOID-INDUCIBLE SERINE CARBOXYPEPTIDASE"/>
    <property type="match status" value="1"/>
</dbReference>
<keyword evidence="2" id="KW-0645">Protease</keyword>
<keyword evidence="3" id="KW-0732">Signal</keyword>
<dbReference type="PANTHER" id="PTHR11802">
    <property type="entry name" value="SERINE PROTEASE FAMILY S10 SERINE CARBOXYPEPTIDASE"/>
    <property type="match status" value="1"/>
</dbReference>
<dbReference type="InterPro" id="IPR001563">
    <property type="entry name" value="Peptidase_S10"/>
</dbReference>
<keyword evidence="5" id="KW-0325">Glycoprotein</keyword>
<dbReference type="EMBL" id="JAGINW010000001">
    <property type="protein sequence ID" value="MBP2329245.1"/>
    <property type="molecule type" value="Genomic_DNA"/>
</dbReference>
<name>A0ABS4TXW5_9PSEU</name>
<evidence type="ECO:0000313" key="6">
    <source>
        <dbReference type="EMBL" id="MBP2329245.1"/>
    </source>
</evidence>
<protein>
    <submittedName>
        <fullName evidence="6">Carboxypeptidase C (Cathepsin A)</fullName>
    </submittedName>
</protein>
<dbReference type="Pfam" id="PF00450">
    <property type="entry name" value="Peptidase_S10"/>
    <property type="match status" value="1"/>
</dbReference>
<comment type="caution">
    <text evidence="6">The sequence shown here is derived from an EMBL/GenBank/DDBJ whole genome shotgun (WGS) entry which is preliminary data.</text>
</comment>
<keyword evidence="1 6" id="KW-0121">Carboxypeptidase</keyword>
<proteinExistence type="predicted"/>
<evidence type="ECO:0000256" key="3">
    <source>
        <dbReference type="ARBA" id="ARBA00022729"/>
    </source>
</evidence>
<dbReference type="Proteomes" id="UP001519332">
    <property type="component" value="Unassembled WGS sequence"/>
</dbReference>
<dbReference type="RefSeq" id="WP_209646082.1">
    <property type="nucleotide sequence ID" value="NZ_JAGINW010000001.1"/>
</dbReference>
<evidence type="ECO:0000256" key="1">
    <source>
        <dbReference type="ARBA" id="ARBA00022645"/>
    </source>
</evidence>
<gene>
    <name evidence="6" type="ORF">JOF56_009630</name>
</gene>
<dbReference type="GO" id="GO:0004180">
    <property type="term" value="F:carboxypeptidase activity"/>
    <property type="evidence" value="ECO:0007669"/>
    <property type="project" value="UniProtKB-KW"/>
</dbReference>
<evidence type="ECO:0000256" key="4">
    <source>
        <dbReference type="ARBA" id="ARBA00022801"/>
    </source>
</evidence>
<dbReference type="Gene3D" id="3.40.50.1820">
    <property type="entry name" value="alpha/beta hydrolase"/>
    <property type="match status" value="1"/>
</dbReference>
<sequence length="458" mass="49107">MRHTATIGGVTLDYTAQWEQLVLAENDGTPNAVISATSYQVVTGEPRPVMFLFNGGPGASSSPLHMSAFGPKRFVGDPVSGQRTIIPNEFCLLDRVDLVFIDPVGTGFSRELREGGATPYMSIHGDSAAVEQFIRHWLAEHKRSDSPVYLVGESFGGFRLATLCARIADLGVAGLVFVSPMLDASASWPSPGNDLPHVFQLPAIAVAAWQHKCASAHAHDAVTVFDETQRFAETDYLRALHLGSALPAADRAAVADFLAELTGLPQETVIADDLRIDSEKFLRTLLADRDELVGRLDTRVTGPMPPPATDDRPPAADDPALGIGRSNVILSDQIADYLRAEAGAGVDGTYVSLSLDIHFAFDWRNDHPRPEFYTNPTPNVAELIRARPKSRVLLLGGYFDLSTPLAASVFALRHSGLPPSSLDICALAAGHSLDDDDTLRTAGAAIRAVIDATLEGQP</sequence>
<dbReference type="InterPro" id="IPR029058">
    <property type="entry name" value="AB_hydrolase_fold"/>
</dbReference>
<evidence type="ECO:0000313" key="7">
    <source>
        <dbReference type="Proteomes" id="UP001519332"/>
    </source>
</evidence>
<organism evidence="6 7">
    <name type="scientific">Kibdelosporangium banguiense</name>
    <dbReference type="NCBI Taxonomy" id="1365924"/>
    <lineage>
        <taxon>Bacteria</taxon>
        <taxon>Bacillati</taxon>
        <taxon>Actinomycetota</taxon>
        <taxon>Actinomycetes</taxon>
        <taxon>Pseudonocardiales</taxon>
        <taxon>Pseudonocardiaceae</taxon>
        <taxon>Kibdelosporangium</taxon>
    </lineage>
</organism>
<keyword evidence="4" id="KW-0378">Hydrolase</keyword>
<keyword evidence="7" id="KW-1185">Reference proteome</keyword>
<reference evidence="6 7" key="1">
    <citation type="submission" date="2021-03" db="EMBL/GenBank/DDBJ databases">
        <title>Sequencing the genomes of 1000 actinobacteria strains.</title>
        <authorList>
            <person name="Klenk H.-P."/>
        </authorList>
    </citation>
    <scope>NUCLEOTIDE SEQUENCE [LARGE SCALE GENOMIC DNA]</scope>
    <source>
        <strain evidence="6 7">DSM 46670</strain>
    </source>
</reference>
<accession>A0ABS4TXW5</accession>
<evidence type="ECO:0000256" key="2">
    <source>
        <dbReference type="ARBA" id="ARBA00022670"/>
    </source>
</evidence>
<evidence type="ECO:0000256" key="5">
    <source>
        <dbReference type="ARBA" id="ARBA00023180"/>
    </source>
</evidence>
<dbReference type="SUPFAM" id="SSF53474">
    <property type="entry name" value="alpha/beta-Hydrolases"/>
    <property type="match status" value="1"/>
</dbReference>